<protein>
    <submittedName>
        <fullName evidence="1">Uncharacterized protein</fullName>
    </submittedName>
</protein>
<name>A0ABW6VR62_9ACTN</name>
<gene>
    <name evidence="1" type="ORF">ACFY3B_05600</name>
</gene>
<dbReference type="EMBL" id="JBIAZM010000002">
    <property type="protein sequence ID" value="MFF5199063.1"/>
    <property type="molecule type" value="Genomic_DNA"/>
</dbReference>
<keyword evidence="2" id="KW-1185">Reference proteome</keyword>
<evidence type="ECO:0000313" key="2">
    <source>
        <dbReference type="Proteomes" id="UP001602287"/>
    </source>
</evidence>
<accession>A0ABW6VR62</accession>
<reference evidence="1 2" key="1">
    <citation type="submission" date="2024-10" db="EMBL/GenBank/DDBJ databases">
        <title>The Natural Products Discovery Center: Release of the First 8490 Sequenced Strains for Exploring Actinobacteria Biosynthetic Diversity.</title>
        <authorList>
            <person name="Kalkreuter E."/>
            <person name="Kautsar S.A."/>
            <person name="Yang D."/>
            <person name="Bader C.D."/>
            <person name="Teijaro C.N."/>
            <person name="Fluegel L."/>
            <person name="Davis C.M."/>
            <person name="Simpson J.R."/>
            <person name="Lauterbach L."/>
            <person name="Steele A.D."/>
            <person name="Gui C."/>
            <person name="Meng S."/>
            <person name="Li G."/>
            <person name="Viehrig K."/>
            <person name="Ye F."/>
            <person name="Su P."/>
            <person name="Kiefer A.F."/>
            <person name="Nichols A."/>
            <person name="Cepeda A.J."/>
            <person name="Yan W."/>
            <person name="Fan B."/>
            <person name="Jiang Y."/>
            <person name="Adhikari A."/>
            <person name="Zheng C.-J."/>
            <person name="Schuster L."/>
            <person name="Cowan T.M."/>
            <person name="Smanski M.J."/>
            <person name="Chevrette M.G."/>
            <person name="De Carvalho L.P.S."/>
            <person name="Shen B."/>
        </authorList>
    </citation>
    <scope>NUCLEOTIDE SEQUENCE [LARGE SCALE GENOMIC DNA]</scope>
    <source>
        <strain evidence="1 2">NPDC000140</strain>
    </source>
</reference>
<comment type="caution">
    <text evidence="1">The sequence shown here is derived from an EMBL/GenBank/DDBJ whole genome shotgun (WGS) entry which is preliminary data.</text>
</comment>
<evidence type="ECO:0000313" key="1">
    <source>
        <dbReference type="EMBL" id="MFF5199063.1"/>
    </source>
</evidence>
<dbReference type="RefSeq" id="WP_387218335.1">
    <property type="nucleotide sequence ID" value="NZ_JBIAZM010000002.1"/>
</dbReference>
<organism evidence="1 2">
    <name type="scientific">Micromonospora parva</name>
    <dbReference type="NCBI Taxonomy" id="1464048"/>
    <lineage>
        <taxon>Bacteria</taxon>
        <taxon>Bacillati</taxon>
        <taxon>Actinomycetota</taxon>
        <taxon>Actinomycetes</taxon>
        <taxon>Micromonosporales</taxon>
        <taxon>Micromonosporaceae</taxon>
        <taxon>Micromonospora</taxon>
    </lineage>
</organism>
<dbReference type="Proteomes" id="UP001602287">
    <property type="component" value="Unassembled WGS sequence"/>
</dbReference>
<proteinExistence type="predicted"/>
<sequence>MRLLAALAQGIGGHSWQRLVLEDIIDTEIEFGLGTPLDRWLMFDRLGPKAVLPPYLAEALRHRLLRGLYQRQSVDQQERLLNNPWQSLGVRRSNALLTMLMQRLVFELGPADVVIGGHTLSDFVLQLWQDAHQNLRLTELSIPVDEDEGAHGLVDPRLLAGLTVDPVDGVLRVHSRRSPQLRTFSGASVEDPFRLSPEQFGRLLGNDPSYVIGMVCAAKDGQVWVNCGLADPLAVPAPVDAVRVGDQVAVPLRRSIAGPAAAGPIERLASLPVVGDLRPATIERPATGRLVVRVADAMPFDVAALPQQARRSWDPDLLGELEELPVGEYPALARWEGEHWLPVDREYVEFLAILTGRGEPAPIRLVVIELVRQGRSIRFSAGPGCNVVLDNQVWDDDDRADLLAAVREAAGDPCGLVVTADLYGDDVGAPRLRLRREPGRPAEDALDVRALRWRDLFRDGSDHEARLVDGTWRFDPRLADLPDVVVTGLDAPGTLCRFTPSAWGEEQQRRRQIAGRVVPARHLNLPDRPDRELFERLVDLADGHVVQLRTTVAEPQWGMRRGYTVEGIAVDVEAESIWLGPVSARHRVHQRLRQNRQSQVCDVRTFELPTGDGEPAPVPNINLTAGLAEADREAGEDALVRQHELRGIVVDAPITRSRADVYTVLLDLGVDIAVCSLRRENFDRPPTDVGAIVRGRRSRHGWIFTAYRRRIRVRAVWEYQNEVPPSDAIGLGVVQWRGQRKALAQSTNRPVLYLYDDLSATAHLRPVGANGEEPALSAGTVEMSRVYPDRDRRRMAVRYADRRGSAEVHGETRYVQAGPFSRVVGVDVALEDVDPGHVVVRRSFSLSTGVAQQPAATPAPGQSSTDGYYRYLAGERSPLTATLSGSTVTLQTEWTVPTPTGGSTWQIPLAEGEEPWVAVAYRSNDVRVVLLELAGGVFASYRTAPALSMAEFFRHFQRQGIRLGIRSDLRGARLHYVDRRETAQGVMHRFEWGYGHTLELNEQALTIDGRPAADNAVSLFHGDFVTDVLIDQRAGTQDLVLDIRMEHIRWGWYAQLHREAANQVIHLADIVADQDGGRPRIKALHVRWRKQPADGPVYRDTQTVVLRRLRLAPEASRRITDAWQAERREARPDRPNQALVRLDVDKFRRSGGAQVEFHFISPTFDNGELPQGCRLFLTADEIRPLPNDVALTLRGGDLIGGGSRTGFEVAVLRRDFSRRQALLQHIHRNAEPGTHPLRGAVYLVKLTRIHPADNRAEGSIVGGPGRPHAALMSRLANDETPCFATVVRQGDRIEFEVRPNVVFRFSADAVANADEARNGSIVRLLRGPDRSLMVRQALLGDAAYLPREGRPVQLLPMQNLLSRRDDGATALSRGSYTVVGLPSVIVPASRRGRAPDAQARELIATPHPKLGVVRREARNSYHLERIGSDVRVGILRREADGTLSAAGRDADGVAWRTRVRWAQVSFFDRGANGIREWCDKSSWEYHDSTTGYRQGERLETVTTERLNPSATVWTDPVFLGSGGMLRYSADELRQYGLPATELVDGGAGRKVGRPRTYAVGGVTHRGGRPSGLWVEVAPGRLIEVTGPMLSTPDGNSLDGMDWSSFAPGDRVTLSVQRHDPTEIGGLVLHEWIAGPRGALGRRALLPIGQTDTARRSVRVGVGIWSATLPTEPDEAHRKDSLVWLTDRNEVTSAGERPVVGRGDTVLLEEGEAGLSIVGLPDRVPVAAGSDSMAGWLVAALKDPADRRALFELCGGALPVTVEEVSGTTIRCSRRRHDRDLSPGELTVLQPLGVLPSGELLLRRGFRLAVGAVGDLVPGLPLPLVDQAIQTIRRTRQPLWAYADRSAGVRLGLPDEPSRPAEEITVRPVGVIGTGADAGIICLERRTNRPRWLPATEVGWTPLDAEHLHHYLGRPNSRQRLRELSCRLLPDGTVSLVRTAANLQRFEQLRLGDPLRVEVIGEEATERLADGRHRYIVRAYMSDILLDMRLEGSAPPLTAEPRLCEVDRRLLDRGSPRISVCDPDQRHLALDLPAWLIPQAPDRSSAVDPSARGEYQALLAGAGAVVHGDAGPSEDHQASLGRWLATDAAAAFGLGAPRDIELAPAVAAALLLDAMRGHPSVGATAAAAAVHLCRQLALRAIRSRHLEPLLHDWIGDPDTAVKTDLWRRLDQVNLGPVLKPADFRTIKDVQRGIRARTALRPDQALSIVMESLAASAGAHVSYDEIEGYEGVLGSVAALGRPLAPSPGQVTAQRELLPAQRDALGRVLWGSVQRWHGLTLLPVPPIVQDPDCARSAQLLEALVGVIPAAEPPASQA</sequence>